<proteinExistence type="predicted"/>
<accession>A0AAD6VBD8</accession>
<evidence type="ECO:0000313" key="3">
    <source>
        <dbReference type="Proteomes" id="UP001219525"/>
    </source>
</evidence>
<dbReference type="EMBL" id="JARJCW010000037">
    <property type="protein sequence ID" value="KAJ7207271.1"/>
    <property type="molecule type" value="Genomic_DNA"/>
</dbReference>
<evidence type="ECO:0000313" key="2">
    <source>
        <dbReference type="EMBL" id="KAJ7207271.1"/>
    </source>
</evidence>
<name>A0AAD6VBD8_9AGAR</name>
<sequence length="436" mass="48108">MLLGLNSGVRFSKRISVALIVGQLVWTNKHLLLLPTTIFSVPPFVDDFGIKPHPSCHWYAPTEARQQQLIDDAVTSPTLAAYGDKWRKNLERKDVPETASHLRVVYMRECFSSISLSPEERDYHDSQDLDVSKDALNLRSISQASVSGPLGPSFLPQLVTTRATRCQVSGHVHNTASIKKVLAAINDVYTPIPFRTGETARDREERYLAPDAVRRRRAASLPAFRKLTIFPNRPRDKPLSLQECNNVARMVISNAKPGAPTVVKIEHQMRLINNYALPQGGTPGETAAQWQCSEHDGRSGRQIQSYSRSAYKSPILRQCRHSWVPVRFAPAGSSTQAPQIDAESKRQDKKEAVNTKTSLGNGTGKPAGIPGPTRTRTRTRGGCAPVPAEIRSAPGLHYAAMRIPVIPAGRPVPTRTRTRAGQTRQPVRVPATRAIP</sequence>
<organism evidence="2 3">
    <name type="scientific">Mycena pura</name>
    <dbReference type="NCBI Taxonomy" id="153505"/>
    <lineage>
        <taxon>Eukaryota</taxon>
        <taxon>Fungi</taxon>
        <taxon>Dikarya</taxon>
        <taxon>Basidiomycota</taxon>
        <taxon>Agaricomycotina</taxon>
        <taxon>Agaricomycetes</taxon>
        <taxon>Agaricomycetidae</taxon>
        <taxon>Agaricales</taxon>
        <taxon>Marasmiineae</taxon>
        <taxon>Mycenaceae</taxon>
        <taxon>Mycena</taxon>
    </lineage>
</organism>
<reference evidence="2" key="1">
    <citation type="submission" date="2023-03" db="EMBL/GenBank/DDBJ databases">
        <title>Massive genome expansion in bonnet fungi (Mycena s.s.) driven by repeated elements and novel gene families across ecological guilds.</title>
        <authorList>
            <consortium name="Lawrence Berkeley National Laboratory"/>
            <person name="Harder C.B."/>
            <person name="Miyauchi S."/>
            <person name="Viragh M."/>
            <person name="Kuo A."/>
            <person name="Thoen E."/>
            <person name="Andreopoulos B."/>
            <person name="Lu D."/>
            <person name="Skrede I."/>
            <person name="Drula E."/>
            <person name="Henrissat B."/>
            <person name="Morin E."/>
            <person name="Kohler A."/>
            <person name="Barry K."/>
            <person name="LaButti K."/>
            <person name="Morin E."/>
            <person name="Salamov A."/>
            <person name="Lipzen A."/>
            <person name="Mereny Z."/>
            <person name="Hegedus B."/>
            <person name="Baldrian P."/>
            <person name="Stursova M."/>
            <person name="Weitz H."/>
            <person name="Taylor A."/>
            <person name="Grigoriev I.V."/>
            <person name="Nagy L.G."/>
            <person name="Martin F."/>
            <person name="Kauserud H."/>
        </authorList>
    </citation>
    <scope>NUCLEOTIDE SEQUENCE</scope>
    <source>
        <strain evidence="2">9144</strain>
    </source>
</reference>
<comment type="caution">
    <text evidence="2">The sequence shown here is derived from an EMBL/GenBank/DDBJ whole genome shotgun (WGS) entry which is preliminary data.</text>
</comment>
<feature type="region of interest" description="Disordered" evidence="1">
    <location>
        <begin position="409"/>
        <end position="436"/>
    </location>
</feature>
<dbReference type="Proteomes" id="UP001219525">
    <property type="component" value="Unassembled WGS sequence"/>
</dbReference>
<dbReference type="AlphaFoldDB" id="A0AAD6VBD8"/>
<feature type="compositionally biased region" description="Basic and acidic residues" evidence="1">
    <location>
        <begin position="342"/>
        <end position="353"/>
    </location>
</feature>
<gene>
    <name evidence="2" type="ORF">GGX14DRAFT_396676</name>
</gene>
<feature type="compositionally biased region" description="Low complexity" evidence="1">
    <location>
        <begin position="366"/>
        <end position="383"/>
    </location>
</feature>
<keyword evidence="3" id="KW-1185">Reference proteome</keyword>
<feature type="region of interest" description="Disordered" evidence="1">
    <location>
        <begin position="330"/>
        <end position="383"/>
    </location>
</feature>
<evidence type="ECO:0000256" key="1">
    <source>
        <dbReference type="SAM" id="MobiDB-lite"/>
    </source>
</evidence>
<protein>
    <submittedName>
        <fullName evidence="2">Uncharacterized protein</fullName>
    </submittedName>
</protein>